<feature type="transmembrane region" description="Helical" evidence="1">
    <location>
        <begin position="6"/>
        <end position="27"/>
    </location>
</feature>
<dbReference type="Proteomes" id="UP000318833">
    <property type="component" value="Unassembled WGS sequence"/>
</dbReference>
<organism evidence="2 3">
    <name type="scientific">Aquimarina algiphila</name>
    <dbReference type="NCBI Taxonomy" id="2047982"/>
    <lineage>
        <taxon>Bacteria</taxon>
        <taxon>Pseudomonadati</taxon>
        <taxon>Bacteroidota</taxon>
        <taxon>Flavobacteriia</taxon>
        <taxon>Flavobacteriales</taxon>
        <taxon>Flavobacteriaceae</taxon>
        <taxon>Aquimarina</taxon>
    </lineage>
</organism>
<protein>
    <recommendedName>
        <fullName evidence="4">Periplasmic heavy metal sensor</fullName>
    </recommendedName>
</protein>
<keyword evidence="1" id="KW-0812">Transmembrane</keyword>
<evidence type="ECO:0000313" key="2">
    <source>
        <dbReference type="EMBL" id="TSE09177.1"/>
    </source>
</evidence>
<accession>A0A554VLZ0</accession>
<dbReference type="AlphaFoldDB" id="A0A554VLZ0"/>
<name>A0A554VLZ0_9FLAO</name>
<keyword evidence="1" id="KW-1133">Transmembrane helix</keyword>
<gene>
    <name evidence="2" type="ORF">FOF46_09935</name>
</gene>
<evidence type="ECO:0000313" key="3">
    <source>
        <dbReference type="Proteomes" id="UP000318833"/>
    </source>
</evidence>
<sequence length="137" mass="16293">MKKELLYKTVVIILLVLNIIQVGYTLWVKKPLDKSNRPSKPDAIEILHLDQAQDIQFKKISRRHGKAMSELRNKQKQCIQEYFRAPSNSFLDCIKDIEAQKIKITEEHFEAMKSVLRKEQLIQYKYFKDKAVKFILR</sequence>
<dbReference type="OrthoDB" id="1450827at2"/>
<keyword evidence="1" id="KW-0472">Membrane</keyword>
<reference evidence="2 3" key="1">
    <citation type="submission" date="2019-07" db="EMBL/GenBank/DDBJ databases">
        <title>The draft genome sequence of Aquimarina algiphila M91.</title>
        <authorList>
            <person name="Meng X."/>
        </authorList>
    </citation>
    <scope>NUCLEOTIDE SEQUENCE [LARGE SCALE GENOMIC DNA]</scope>
    <source>
        <strain evidence="2 3">M91</strain>
    </source>
</reference>
<dbReference type="EMBL" id="VLNR01000016">
    <property type="protein sequence ID" value="TSE09177.1"/>
    <property type="molecule type" value="Genomic_DNA"/>
</dbReference>
<comment type="caution">
    <text evidence="2">The sequence shown here is derived from an EMBL/GenBank/DDBJ whole genome shotgun (WGS) entry which is preliminary data.</text>
</comment>
<evidence type="ECO:0008006" key="4">
    <source>
        <dbReference type="Google" id="ProtNLM"/>
    </source>
</evidence>
<keyword evidence="3" id="KW-1185">Reference proteome</keyword>
<evidence type="ECO:0000256" key="1">
    <source>
        <dbReference type="SAM" id="Phobius"/>
    </source>
</evidence>
<proteinExistence type="predicted"/>
<dbReference type="RefSeq" id="WP_109439078.1">
    <property type="nucleotide sequence ID" value="NZ_CANLFO010000001.1"/>
</dbReference>